<evidence type="ECO:0000256" key="5">
    <source>
        <dbReference type="ARBA" id="ARBA00022771"/>
    </source>
</evidence>
<dbReference type="Proteomes" id="UP001597362">
    <property type="component" value="Unassembled WGS sequence"/>
</dbReference>
<sequence length="271" mass="31295">MYELPEIEYWKMILAGQLSGKTIEHISTPDKVMHKQLTGIIKQIQGVLVWHIERRGLYLSFHLDNGQRFVIELNNDTAISIISTKELRDKKPKSLNVHFSDQVLQLQNISVEQIQLISVREAEQQFKPLGLDPLDRSFTLERMQQIFAQKRSSIKTAYLDQTLIAGIGDKYSDEIAFAARLSPAYKMNELTSEQWESLYEATRNVLKQAVDHYIALDCPVYEPTSNLDQYKEHLQVFEREGIACPNCKQPIVKKVIARKKTYLCHTCQPTN</sequence>
<dbReference type="PROSITE" id="PS51066">
    <property type="entry name" value="ZF_FPG_2"/>
    <property type="match status" value="1"/>
</dbReference>
<dbReference type="SUPFAM" id="SSF57716">
    <property type="entry name" value="Glucocorticoid receptor-like (DNA-binding domain)"/>
    <property type="match status" value="1"/>
</dbReference>
<dbReference type="PROSITE" id="PS51068">
    <property type="entry name" value="FPG_CAT"/>
    <property type="match status" value="1"/>
</dbReference>
<dbReference type="Gene3D" id="3.20.190.10">
    <property type="entry name" value="MutM-like, N-terminal"/>
    <property type="match status" value="1"/>
</dbReference>
<dbReference type="InterPro" id="IPR010979">
    <property type="entry name" value="Ribosomal_uS13-like_H2TH"/>
</dbReference>
<dbReference type="RefSeq" id="WP_377775050.1">
    <property type="nucleotide sequence ID" value="NZ_JBHUHO010000047.1"/>
</dbReference>
<keyword evidence="3" id="KW-0479">Metal-binding</keyword>
<organism evidence="16 17">
    <name type="scientific">Paenibacillus yanchengensis</name>
    <dbReference type="NCBI Taxonomy" id="2035833"/>
    <lineage>
        <taxon>Bacteria</taxon>
        <taxon>Bacillati</taxon>
        <taxon>Bacillota</taxon>
        <taxon>Bacilli</taxon>
        <taxon>Bacillales</taxon>
        <taxon>Paenibacillaceae</taxon>
        <taxon>Paenibacillus</taxon>
    </lineage>
</organism>
<evidence type="ECO:0000256" key="4">
    <source>
        <dbReference type="ARBA" id="ARBA00022763"/>
    </source>
</evidence>
<dbReference type="Gene3D" id="1.10.8.50">
    <property type="match status" value="1"/>
</dbReference>
<evidence type="ECO:0000256" key="1">
    <source>
        <dbReference type="ARBA" id="ARBA00009409"/>
    </source>
</evidence>
<keyword evidence="8" id="KW-0238">DNA-binding</keyword>
<keyword evidence="11" id="KW-0511">Multifunctional enzyme</keyword>
<feature type="domain" description="Formamidopyrimidine-DNA glycosylase catalytic" evidence="15">
    <location>
        <begin position="2"/>
        <end position="96"/>
    </location>
</feature>
<dbReference type="EMBL" id="JBHUHO010000047">
    <property type="protein sequence ID" value="MFD2117779.1"/>
    <property type="molecule type" value="Genomic_DNA"/>
</dbReference>
<evidence type="ECO:0000259" key="15">
    <source>
        <dbReference type="PROSITE" id="PS51068"/>
    </source>
</evidence>
<evidence type="ECO:0000256" key="13">
    <source>
        <dbReference type="PROSITE-ProRule" id="PRU00391"/>
    </source>
</evidence>
<keyword evidence="17" id="KW-1185">Reference proteome</keyword>
<dbReference type="InterPro" id="IPR000214">
    <property type="entry name" value="Znf_DNA_glyclase/AP_lyase"/>
</dbReference>
<comment type="caution">
    <text evidence="16">The sequence shown here is derived from an EMBL/GenBank/DDBJ whole genome shotgun (WGS) entry which is preliminary data.</text>
</comment>
<dbReference type="InterPro" id="IPR012319">
    <property type="entry name" value="FPG_cat"/>
</dbReference>
<accession>A0ABW4YQT8</accession>
<reference evidence="17" key="1">
    <citation type="journal article" date="2019" name="Int. J. Syst. Evol. Microbiol.">
        <title>The Global Catalogue of Microorganisms (GCM) 10K type strain sequencing project: providing services to taxonomists for standard genome sequencing and annotation.</title>
        <authorList>
            <consortium name="The Broad Institute Genomics Platform"/>
            <consortium name="The Broad Institute Genome Sequencing Center for Infectious Disease"/>
            <person name="Wu L."/>
            <person name="Ma J."/>
        </authorList>
    </citation>
    <scope>NUCLEOTIDE SEQUENCE [LARGE SCALE GENOMIC DNA]</scope>
    <source>
        <strain evidence="17">GH52</strain>
    </source>
</reference>
<dbReference type="SUPFAM" id="SSF81624">
    <property type="entry name" value="N-terminal domain of MutM-like DNA repair proteins"/>
    <property type="match status" value="1"/>
</dbReference>
<keyword evidence="7" id="KW-0862">Zinc</keyword>
<evidence type="ECO:0000256" key="12">
    <source>
        <dbReference type="ARBA" id="ARBA00023295"/>
    </source>
</evidence>
<evidence type="ECO:0000256" key="11">
    <source>
        <dbReference type="ARBA" id="ARBA00023268"/>
    </source>
</evidence>
<evidence type="ECO:0000256" key="2">
    <source>
        <dbReference type="ARBA" id="ARBA00012720"/>
    </source>
</evidence>
<evidence type="ECO:0000256" key="8">
    <source>
        <dbReference type="ARBA" id="ARBA00023125"/>
    </source>
</evidence>
<dbReference type="SMART" id="SM01232">
    <property type="entry name" value="H2TH"/>
    <property type="match status" value="1"/>
</dbReference>
<keyword evidence="9" id="KW-0234">DNA repair</keyword>
<dbReference type="Pfam" id="PF06831">
    <property type="entry name" value="H2TH"/>
    <property type="match status" value="1"/>
</dbReference>
<keyword evidence="10" id="KW-0456">Lyase</keyword>
<keyword evidence="4" id="KW-0227">DNA damage</keyword>
<protein>
    <recommendedName>
        <fullName evidence="2">DNA-(apurinic or apyrimidinic site) lyase</fullName>
        <ecNumber evidence="2">4.2.99.18</ecNumber>
    </recommendedName>
</protein>
<evidence type="ECO:0000259" key="14">
    <source>
        <dbReference type="PROSITE" id="PS51066"/>
    </source>
</evidence>
<dbReference type="SUPFAM" id="SSF46946">
    <property type="entry name" value="S13-like H2TH domain"/>
    <property type="match status" value="1"/>
</dbReference>
<comment type="similarity">
    <text evidence="1">Belongs to the FPG family.</text>
</comment>
<gene>
    <name evidence="16" type="ORF">ACFSJH_18775</name>
</gene>
<evidence type="ECO:0000256" key="6">
    <source>
        <dbReference type="ARBA" id="ARBA00022801"/>
    </source>
</evidence>
<proteinExistence type="inferred from homology"/>
<name>A0ABW4YQT8_9BACL</name>
<dbReference type="InterPro" id="IPR015886">
    <property type="entry name" value="H2TH_FPG"/>
</dbReference>
<feature type="domain" description="FPG-type" evidence="14">
    <location>
        <begin position="235"/>
        <end position="269"/>
    </location>
</feature>
<keyword evidence="6" id="KW-0378">Hydrolase</keyword>
<dbReference type="PANTHER" id="PTHR42697">
    <property type="entry name" value="ENDONUCLEASE 8"/>
    <property type="match status" value="1"/>
</dbReference>
<keyword evidence="5 13" id="KW-0863">Zinc-finger</keyword>
<keyword evidence="12" id="KW-0326">Glycosidase</keyword>
<evidence type="ECO:0000256" key="7">
    <source>
        <dbReference type="ARBA" id="ARBA00022833"/>
    </source>
</evidence>
<dbReference type="Pfam" id="PF01149">
    <property type="entry name" value="Fapy_DNA_glyco"/>
    <property type="match status" value="1"/>
</dbReference>
<evidence type="ECO:0000313" key="17">
    <source>
        <dbReference type="Proteomes" id="UP001597362"/>
    </source>
</evidence>
<evidence type="ECO:0000256" key="9">
    <source>
        <dbReference type="ARBA" id="ARBA00023204"/>
    </source>
</evidence>
<dbReference type="InterPro" id="IPR035937">
    <property type="entry name" value="FPG_N"/>
</dbReference>
<dbReference type="EC" id="4.2.99.18" evidence="2"/>
<dbReference type="PANTHER" id="PTHR42697:SF1">
    <property type="entry name" value="ENDONUCLEASE 8"/>
    <property type="match status" value="1"/>
</dbReference>
<evidence type="ECO:0000256" key="10">
    <source>
        <dbReference type="ARBA" id="ARBA00023239"/>
    </source>
</evidence>
<evidence type="ECO:0000256" key="3">
    <source>
        <dbReference type="ARBA" id="ARBA00022723"/>
    </source>
</evidence>
<evidence type="ECO:0000313" key="16">
    <source>
        <dbReference type="EMBL" id="MFD2117779.1"/>
    </source>
</evidence>